<feature type="compositionally biased region" description="Polar residues" evidence="12">
    <location>
        <begin position="105"/>
        <end position="135"/>
    </location>
</feature>
<keyword evidence="5 11" id="KW-0863">Zinc-finger</keyword>
<feature type="region of interest" description="Disordered" evidence="12">
    <location>
        <begin position="802"/>
        <end position="1066"/>
    </location>
</feature>
<dbReference type="Proteomes" id="UP001652581">
    <property type="component" value="Chromosome 18"/>
</dbReference>
<feature type="compositionally biased region" description="Polar residues" evidence="12">
    <location>
        <begin position="314"/>
        <end position="327"/>
    </location>
</feature>
<feature type="domain" description="BTB" evidence="13">
    <location>
        <begin position="623"/>
        <end position="697"/>
    </location>
</feature>
<evidence type="ECO:0000256" key="2">
    <source>
        <dbReference type="ARBA" id="ARBA00006661"/>
    </source>
</evidence>
<dbReference type="PROSITE" id="PS51908">
    <property type="entry name" value="ZF_UBZ4"/>
    <property type="match status" value="2"/>
</dbReference>
<feature type="compositionally biased region" description="Basic and acidic residues" evidence="12">
    <location>
        <begin position="843"/>
        <end position="857"/>
    </location>
</feature>
<keyword evidence="3" id="KW-0479">Metal-binding</keyword>
<comment type="subcellular location">
    <subcellularLocation>
        <location evidence="1">Nucleus</location>
    </subcellularLocation>
</comment>
<keyword evidence="16 17" id="KW-0378">Hydrolase</keyword>
<evidence type="ECO:0000256" key="9">
    <source>
        <dbReference type="ARBA" id="ARBA00023242"/>
    </source>
</evidence>
<feature type="compositionally biased region" description="Polar residues" evidence="12">
    <location>
        <begin position="1044"/>
        <end position="1064"/>
    </location>
</feature>
<dbReference type="InterPro" id="IPR011333">
    <property type="entry name" value="SKP1/BTB/POZ_sf"/>
</dbReference>
<dbReference type="InterPro" id="IPR006642">
    <property type="entry name" value="Rad18_UBZ4"/>
</dbReference>
<dbReference type="InterPro" id="IPR000210">
    <property type="entry name" value="BTB/POZ_dom"/>
</dbReference>
<feature type="compositionally biased region" description="Basic and acidic residues" evidence="12">
    <location>
        <begin position="1012"/>
        <end position="1022"/>
    </location>
</feature>
<feature type="compositionally biased region" description="Low complexity" evidence="12">
    <location>
        <begin position="1614"/>
        <end position="1631"/>
    </location>
</feature>
<feature type="region of interest" description="Disordered" evidence="12">
    <location>
        <begin position="1429"/>
        <end position="1478"/>
    </location>
</feature>
<keyword evidence="9" id="KW-0539">Nucleus</keyword>
<keyword evidence="7" id="KW-0233">DNA recombination</keyword>
<evidence type="ECO:0000256" key="5">
    <source>
        <dbReference type="ARBA" id="ARBA00022771"/>
    </source>
</evidence>
<evidence type="ECO:0000256" key="3">
    <source>
        <dbReference type="ARBA" id="ARBA00022723"/>
    </source>
</evidence>
<feature type="region of interest" description="Disordered" evidence="12">
    <location>
        <begin position="1518"/>
        <end position="1631"/>
    </location>
</feature>
<evidence type="ECO:0000259" key="14">
    <source>
        <dbReference type="PROSITE" id="PS51908"/>
    </source>
</evidence>
<reference evidence="16 17" key="1">
    <citation type="submission" date="2025-05" db="UniProtKB">
        <authorList>
            <consortium name="RefSeq"/>
        </authorList>
    </citation>
    <scope>IDENTIFICATION</scope>
</reference>
<feature type="domain" description="UBZ4-type" evidence="14">
    <location>
        <begin position="229"/>
        <end position="259"/>
    </location>
</feature>
<evidence type="ECO:0000313" key="17">
    <source>
        <dbReference type="RefSeq" id="XP_072798677.1"/>
    </source>
</evidence>
<evidence type="ECO:0000256" key="1">
    <source>
        <dbReference type="ARBA" id="ARBA00004123"/>
    </source>
</evidence>
<evidence type="ECO:0000313" key="15">
    <source>
        <dbReference type="Proteomes" id="UP001652581"/>
    </source>
</evidence>
<evidence type="ECO:0000313" key="18">
    <source>
        <dbReference type="RefSeq" id="XP_072798678.1"/>
    </source>
</evidence>
<keyword evidence="15" id="KW-1185">Reference proteome</keyword>
<feature type="region of interest" description="Disordered" evidence="12">
    <location>
        <begin position="20"/>
        <end position="135"/>
    </location>
</feature>
<evidence type="ECO:0000256" key="4">
    <source>
        <dbReference type="ARBA" id="ARBA00022763"/>
    </source>
</evidence>
<evidence type="ECO:0000256" key="6">
    <source>
        <dbReference type="ARBA" id="ARBA00022833"/>
    </source>
</evidence>
<dbReference type="SUPFAM" id="SSF54695">
    <property type="entry name" value="POZ domain"/>
    <property type="match status" value="1"/>
</dbReference>
<feature type="compositionally biased region" description="Basic and acidic residues" evidence="12">
    <location>
        <begin position="871"/>
        <end position="883"/>
    </location>
</feature>
<dbReference type="RefSeq" id="XP_072798678.1">
    <property type="nucleotide sequence ID" value="XM_072942577.1"/>
</dbReference>
<dbReference type="CDD" id="cd22999">
    <property type="entry name" value="SAP_SLX4"/>
    <property type="match status" value="1"/>
</dbReference>
<feature type="compositionally biased region" description="Polar residues" evidence="12">
    <location>
        <begin position="1582"/>
        <end position="1593"/>
    </location>
</feature>
<name>A0ABM5BQI8_VICPA</name>
<keyword evidence="8 11" id="KW-0234">DNA repair</keyword>
<feature type="compositionally biased region" description="Acidic residues" evidence="12">
    <location>
        <begin position="1307"/>
        <end position="1317"/>
    </location>
</feature>
<dbReference type="RefSeq" id="XP_072798677.1">
    <property type="nucleotide sequence ID" value="XM_072942576.1"/>
</dbReference>
<dbReference type="Pfam" id="PF00651">
    <property type="entry name" value="BTB"/>
    <property type="match status" value="1"/>
</dbReference>
<evidence type="ECO:0000256" key="12">
    <source>
        <dbReference type="SAM" id="MobiDB-lite"/>
    </source>
</evidence>
<feature type="region of interest" description="Disordered" evidence="12">
    <location>
        <begin position="516"/>
        <end position="541"/>
    </location>
</feature>
<evidence type="ECO:0000256" key="7">
    <source>
        <dbReference type="ARBA" id="ARBA00023172"/>
    </source>
</evidence>
<feature type="domain" description="UBZ4-type" evidence="14">
    <location>
        <begin position="269"/>
        <end position="297"/>
    </location>
</feature>
<accession>A0ABM5BQI8</accession>
<dbReference type="InterPro" id="IPR018574">
    <property type="entry name" value="Structure-sp_endonuc_su_Slx4"/>
</dbReference>
<protein>
    <recommendedName>
        <fullName evidence="10">Structure-specific endonuclease subunit SLX4</fullName>
    </recommendedName>
</protein>
<dbReference type="PROSITE" id="PS50097">
    <property type="entry name" value="BTB"/>
    <property type="match status" value="1"/>
</dbReference>
<dbReference type="PANTHER" id="PTHR21541">
    <property type="entry name" value="BTB POZ DOMAIN CONTAINING 12"/>
    <property type="match status" value="1"/>
</dbReference>
<feature type="region of interest" description="Disordered" evidence="12">
    <location>
        <begin position="1732"/>
        <end position="1782"/>
    </location>
</feature>
<feature type="compositionally biased region" description="Basic and acidic residues" evidence="12">
    <location>
        <begin position="23"/>
        <end position="33"/>
    </location>
</feature>
<keyword evidence="6" id="KW-0862">Zinc</keyword>
<evidence type="ECO:0000259" key="13">
    <source>
        <dbReference type="PROSITE" id="PS50097"/>
    </source>
</evidence>
<dbReference type="SMART" id="SM00225">
    <property type="entry name" value="BTB"/>
    <property type="match status" value="1"/>
</dbReference>
<dbReference type="GO" id="GO:0004519">
    <property type="term" value="F:endonuclease activity"/>
    <property type="evidence" value="ECO:0007669"/>
    <property type="project" value="UniProtKB-KW"/>
</dbReference>
<organism evidence="15 16">
    <name type="scientific">Vicugna pacos</name>
    <name type="common">Alpaca</name>
    <name type="synonym">Lama pacos</name>
    <dbReference type="NCBI Taxonomy" id="30538"/>
    <lineage>
        <taxon>Eukaryota</taxon>
        <taxon>Metazoa</taxon>
        <taxon>Chordata</taxon>
        <taxon>Craniata</taxon>
        <taxon>Vertebrata</taxon>
        <taxon>Euteleostomi</taxon>
        <taxon>Mammalia</taxon>
        <taxon>Eutheria</taxon>
        <taxon>Laurasiatheria</taxon>
        <taxon>Artiodactyla</taxon>
        <taxon>Tylopoda</taxon>
        <taxon>Camelidae</taxon>
        <taxon>Vicugna</taxon>
    </lineage>
</organism>
<dbReference type="CDD" id="cd18288">
    <property type="entry name" value="BTB_POZ_BTBD12_SLX4"/>
    <property type="match status" value="1"/>
</dbReference>
<feature type="region of interest" description="Disordered" evidence="12">
    <location>
        <begin position="314"/>
        <end position="357"/>
    </location>
</feature>
<feature type="compositionally biased region" description="Polar residues" evidence="12">
    <location>
        <begin position="986"/>
        <end position="999"/>
    </location>
</feature>
<feature type="compositionally biased region" description="Pro residues" evidence="12">
    <location>
        <begin position="941"/>
        <end position="953"/>
    </location>
</feature>
<keyword evidence="16 17" id="KW-0540">Nuclease</keyword>
<keyword evidence="4 11" id="KW-0227">DNA damage</keyword>
<feature type="compositionally biased region" description="Basic residues" evidence="12">
    <location>
        <begin position="1735"/>
        <end position="1748"/>
    </location>
</feature>
<keyword evidence="16 17" id="KW-0255">Endonuclease</keyword>
<proteinExistence type="inferred from homology"/>
<dbReference type="Gene3D" id="3.30.710.10">
    <property type="entry name" value="Potassium Channel Kv1.1, Chain A"/>
    <property type="match status" value="1"/>
</dbReference>
<evidence type="ECO:0000313" key="16">
    <source>
        <dbReference type="RefSeq" id="XP_072798675.1"/>
    </source>
</evidence>
<evidence type="ECO:0000256" key="8">
    <source>
        <dbReference type="ARBA" id="ARBA00023204"/>
    </source>
</evidence>
<feature type="region of interest" description="Disordered" evidence="12">
    <location>
        <begin position="1085"/>
        <end position="1417"/>
    </location>
</feature>
<dbReference type="RefSeq" id="XP_072798675.1">
    <property type="nucleotide sequence ID" value="XM_072942574.1"/>
</dbReference>
<feature type="compositionally biased region" description="Polar residues" evidence="12">
    <location>
        <begin position="1182"/>
        <end position="1196"/>
    </location>
</feature>
<evidence type="ECO:0000256" key="10">
    <source>
        <dbReference type="ARBA" id="ARBA00029496"/>
    </source>
</evidence>
<dbReference type="PANTHER" id="PTHR21541:SF3">
    <property type="entry name" value="STRUCTURE-SPECIFIC ENDONUCLEASE SUBUNIT SLX4"/>
    <property type="match status" value="1"/>
</dbReference>
<feature type="compositionally biased region" description="Polar residues" evidence="12">
    <location>
        <begin position="1233"/>
        <end position="1258"/>
    </location>
</feature>
<comment type="similarity">
    <text evidence="2">Belongs to the SLX4 family.</text>
</comment>
<evidence type="ECO:0000256" key="11">
    <source>
        <dbReference type="PROSITE-ProRule" id="PRU01256"/>
    </source>
</evidence>
<sequence length="1782" mass="192175">MDESDDDFKELCASFFQRVKKNGSKEVSGERKTQKASNSTQIRSKLKRTKPAASKSKTLQGPAERKTRSGSQAPRPQKRRAPKWPESEPAPPENAKGGVHASAVLQDSTWSTQTEAAPDSNSQPLPSCLTVTVPSPSKPRAAELVLQRMQQFKRADPERLKHASEGCSLEAALEENVPKGPQEEMMAGNGSRLGLPAMESNAEVALALQREFEQERASTCDDSLEEKGLFFCQLCQKNLSAMNVTRREQHVNRCLDEAEKALRPSAPQIPDCPICGKPFLTPKSRISHLKQCAVKMEVGPQLLLQAVRLQTAQPEGASSTPAPSLSNHIGGLKRKGATTKKEPRKRRKVAEPEVSSEDLQVAMALSRSEMEQEVVPAALRLGNAFSERMRLGAEKKSRKKKAPASPPQLLVQDRETTGRQIEDRVAQLFAEEVELSCTPPLPASRILKEALKKGSWCLRPPGGKQNFLWEGSALTRAWALESFYTVSLVPPMAPQLPPKEPTRPPVLPERPELVQTPPAAHSACLADRSPGNPLPSASQREHQALQDLVDLAREGLSASPWPCTQGSAGSGGAPGMDLLPGGLPLTGFVLPAKKCPETDRQASLSLSLLVADFSAMVNNPHLSDIQFQTDSGEVLYAHKFVLYARCPLLMQYVNSEGFFSVEDGDVRAQRVLLSDISAAAARAFLCYLYTADTVLPPQLVPDLSFLAHRFGVSELVHLCEQVPAAMDSEGGLREEQEGEDCESRAETFQELLRAVWLEEEEEAEALVRSEDREEDRERVNEAEMEEIYEFAATQRKLLQGEKAPEVEGEADQLGEDGPVSGGIFTSVEDKEQSGDEEQMESSGRGRDEAPAKWKDIRPSVPLPAGGQGWDGAERAESPKEGLDGPRSPGPARGLTEKEEGTSLCSEQPFSSLLAGHPVLSQVTSDRKEGNGTIWEPGVGSSPPPPLQQAPPSPSHSFPSQSPPGRSPRRPRACPHHTTDLSPPTPQSQGTASRVASQNAPAKPKRARSLPTSHKEPSQKGKECGSVLACRGKGVLISPEKSPSMDITQSKPGCLSSRSQNSPSGMNREDEIILLLDSDEELELEQTRTKSVFNGPPEERKVLEVSTKSSELFSIIDVDAEQDPSQSPPGREAMLQREAEGPSGNRGSVGGRGTSQLFCDPESSRGEDSTTDTSWLVPATPLASRSRNCSSQTQITGLGSRPSADQVAPPKPRAPLENRDAPEATNKFSVIVPQMSSSRLGLVTPGSSDSGRQVCRSPSSPRPRHHQHFSPPAPCPVSGVLTDLTGQLQKRPPPGPSLAAQATASEVVEVEDSEDEQDGAPQQASSSPLLDGDPPIPVNDWCWHMEPLSPIPIDHLNLERTGPLSTSSPGSRAGGAPDSGDCHSPALLGTTPIRGSCTGLRKSQEKSPGAGSPGSSRLSFLNSALWEDWDGEEQKSPEALPLAQLPGADGAQRAGEFQTPKGAHRKKNLPPKVPITPMPRYSIMETPVLKKELDRFGVRPLPKRQMVLKLKEIFQYTHQTLESDSEDESWSSHVPLEAPCSQSHTTKTCKASRAAGHTQVEATSRPIPQRSKGPAKTKGPQHLKQQPGGSNLVLSVSPAKEVPPGPDGDTQLPASQESTATSADSSDSSCSSQSSSCEFGAALESAGEDEAGEEGVSASQAAVQAAATEEAVRHYIRSQPALYRKVLLYQPFELAELQAELKQQGIRVAMGKLLDFLDAHCITFTTAAACREKMERKRRRRVGKKKQGRTSRPVPPSPPPATSSLRVCSPLLEPAPRGVSTPL</sequence>
<gene>
    <name evidence="16 17 18" type="primary">SLX4</name>
</gene>
<feature type="compositionally biased region" description="Polar residues" evidence="12">
    <location>
        <begin position="1539"/>
        <end position="1548"/>
    </location>
</feature>
<dbReference type="Pfam" id="PF09494">
    <property type="entry name" value="Slx4"/>
    <property type="match status" value="1"/>
</dbReference>
<dbReference type="GeneID" id="102542544"/>
<feature type="compositionally biased region" description="Basic residues" evidence="12">
    <location>
        <begin position="331"/>
        <end position="348"/>
    </location>
</feature>